<keyword evidence="3" id="KW-1185">Reference proteome</keyword>
<keyword evidence="1" id="KW-0812">Transmembrane</keyword>
<feature type="transmembrane region" description="Helical" evidence="1">
    <location>
        <begin position="51"/>
        <end position="72"/>
    </location>
</feature>
<reference evidence="3" key="1">
    <citation type="submission" date="2022-09" db="EMBL/GenBank/DDBJ databases">
        <title>Complete genome sequence of Vulcanisaeta souniana.</title>
        <authorList>
            <person name="Kato S."/>
            <person name="Itoh T."/>
            <person name="Ohkuma M."/>
        </authorList>
    </citation>
    <scope>NUCLEOTIDE SEQUENCE [LARGE SCALE GENOMIC DNA]</scope>
    <source>
        <strain evidence="3">JCM 11219</strain>
    </source>
</reference>
<accession>A0ABN6SSG1</accession>
<keyword evidence="1" id="KW-0472">Membrane</keyword>
<evidence type="ECO:0000256" key="1">
    <source>
        <dbReference type="SAM" id="Phobius"/>
    </source>
</evidence>
<gene>
    <name evidence="2" type="ORF">Vsou_18830</name>
</gene>
<feature type="transmembrane region" description="Helical" evidence="1">
    <location>
        <begin position="20"/>
        <end position="39"/>
    </location>
</feature>
<evidence type="ECO:0000313" key="2">
    <source>
        <dbReference type="EMBL" id="BDR92790.1"/>
    </source>
</evidence>
<keyword evidence="1" id="KW-1133">Transmembrane helix</keyword>
<dbReference type="EMBL" id="AP026830">
    <property type="protein sequence ID" value="BDR92790.1"/>
    <property type="molecule type" value="Genomic_DNA"/>
</dbReference>
<organism evidence="2 3">
    <name type="scientific">Vulcanisaeta souniana JCM 11219</name>
    <dbReference type="NCBI Taxonomy" id="1293586"/>
    <lineage>
        <taxon>Archaea</taxon>
        <taxon>Thermoproteota</taxon>
        <taxon>Thermoprotei</taxon>
        <taxon>Thermoproteales</taxon>
        <taxon>Thermoproteaceae</taxon>
        <taxon>Vulcanisaeta</taxon>
    </lineage>
</organism>
<proteinExistence type="predicted"/>
<name>A0ABN6SSG1_9CREN</name>
<evidence type="ECO:0008006" key="4">
    <source>
        <dbReference type="Google" id="ProtNLM"/>
    </source>
</evidence>
<dbReference type="Proteomes" id="UP001060771">
    <property type="component" value="Chromosome"/>
</dbReference>
<evidence type="ECO:0000313" key="3">
    <source>
        <dbReference type="Proteomes" id="UP001060771"/>
    </source>
</evidence>
<sequence>MPVVMRCLVMALADLVLEGLTLVLAVALGLVLISGLAYLTITVSTANNARLVYAGTYIYLPGTTYINGTLYVPMYNIGYQQVWVRYIYVMDSHGSLHRYASNLVLGVNQYYVYAVNLDYEPTSVTVLVAPINYPKLIKEFSANVSLVSPITLVSQAQSAGTGLVKVEVNDPYGANWKVSWSYADQSYSVSQDQSYSWFINPPYVPIQVSFSALITQNPSVNGINYTCQIVPSQVNGNYGAGSTVTFNVECNTLYYVIVELYAPCNNWYWITATTDYGSWSVGGKGSPKTYTVYYTPNNGGLGWLKFQAGADALAFLGGSLSVYNLSAPGDPLINYTTSWYNVGGPAGTDYFQPLIEWTLPGMVYKAVYSSTGCASSAPPPQPSNSITVTVSDPYGAGWSVSWSGGASGSKSGSSTTQWTITASSTVNFQASITSVPSNYSSCSINPTSTSASPGGSVTFTVSCATNQPSPPKTVYGCFFTLSVGSSPSGASSGVSSSPSSGTYFVQSGSSLSGSISAQSSVSSSSSGSGQSWYQFDDWSLSFSGSGTFYWNGVQVSSGTSWNYGRTFGSFIYDCPSGLTQNVTASFTATANYVYDYITLSGPASVSLNPGSSTTTATYTLSWSIWPYNAYQVAWSLPQTGNSYEVEAQLSTSGGSYTIYWTTNLQCSAGTLLSASESISPSSASVSGSSGSTTATVTITYTCSSIRGP</sequence>
<protein>
    <recommendedName>
        <fullName evidence="4">Ig-like domain-containing protein</fullName>
    </recommendedName>
</protein>